<dbReference type="InterPro" id="IPR011051">
    <property type="entry name" value="RmlC_Cupin_sf"/>
</dbReference>
<dbReference type="SUPFAM" id="SSF51182">
    <property type="entry name" value="RmlC-like cupins"/>
    <property type="match status" value="1"/>
</dbReference>
<evidence type="ECO:0000313" key="4">
    <source>
        <dbReference type="Proteomes" id="UP000235460"/>
    </source>
</evidence>
<evidence type="ECO:0000259" key="2">
    <source>
        <dbReference type="Pfam" id="PF07883"/>
    </source>
</evidence>
<dbReference type="PANTHER" id="PTHR35848">
    <property type="entry name" value="OXALATE-BINDING PROTEIN"/>
    <property type="match status" value="1"/>
</dbReference>
<evidence type="ECO:0000256" key="1">
    <source>
        <dbReference type="ARBA" id="ARBA00022723"/>
    </source>
</evidence>
<dbReference type="InterPro" id="IPR051610">
    <property type="entry name" value="GPI/OXD"/>
</dbReference>
<dbReference type="Gene3D" id="2.60.120.10">
    <property type="entry name" value="Jelly Rolls"/>
    <property type="match status" value="1"/>
</dbReference>
<dbReference type="Pfam" id="PF07883">
    <property type="entry name" value="Cupin_2"/>
    <property type="match status" value="1"/>
</dbReference>
<dbReference type="EMBL" id="PNIK01000107">
    <property type="protein sequence ID" value="PMP64912.1"/>
    <property type="molecule type" value="Genomic_DNA"/>
</dbReference>
<dbReference type="InterPro" id="IPR014710">
    <property type="entry name" value="RmlC-like_jellyroll"/>
</dbReference>
<dbReference type="GO" id="GO:0046872">
    <property type="term" value="F:metal ion binding"/>
    <property type="evidence" value="ECO:0007669"/>
    <property type="project" value="UniProtKB-KW"/>
</dbReference>
<evidence type="ECO:0000313" key="3">
    <source>
        <dbReference type="EMBL" id="PMP64912.1"/>
    </source>
</evidence>
<proteinExistence type="predicted"/>
<sequence length="113" mass="12806">MAFIINLKNLEMKPHPKFEGVKIGYILTKEKHPELSITVLEILPGIEIPLHSHEKEVDTIFILEGEAEVFLRDSWEKAKEGDIIVISPKEIHGVKAVGEKSLKCYIVHAPALW</sequence>
<reference evidence="3 4" key="1">
    <citation type="submission" date="2018-01" db="EMBL/GenBank/DDBJ databases">
        <title>Metagenomic assembled genomes from two thermal pools in the Uzon Caldera, Kamchatka, Russia.</title>
        <authorList>
            <person name="Wilkins L."/>
            <person name="Ettinger C."/>
        </authorList>
    </citation>
    <scope>NUCLEOTIDE SEQUENCE [LARGE SCALE GENOMIC DNA]</scope>
    <source>
        <strain evidence="3">ZAV-08</strain>
    </source>
</reference>
<dbReference type="PANTHER" id="PTHR35848:SF6">
    <property type="entry name" value="CUPIN TYPE-2 DOMAIN-CONTAINING PROTEIN"/>
    <property type="match status" value="1"/>
</dbReference>
<protein>
    <submittedName>
        <fullName evidence="3">Cupin</fullName>
    </submittedName>
</protein>
<name>A0A2N7PLI3_9BACT</name>
<accession>A0A2N7PLI3</accession>
<dbReference type="Proteomes" id="UP000235460">
    <property type="component" value="Unassembled WGS sequence"/>
</dbReference>
<comment type="caution">
    <text evidence="3">The sequence shown here is derived from an EMBL/GenBank/DDBJ whole genome shotgun (WGS) entry which is preliminary data.</text>
</comment>
<dbReference type="InterPro" id="IPR013096">
    <property type="entry name" value="Cupin_2"/>
</dbReference>
<keyword evidence="1" id="KW-0479">Metal-binding</keyword>
<gene>
    <name evidence="3" type="ORF">C0190_07385</name>
</gene>
<dbReference type="AlphaFoldDB" id="A0A2N7PLI3"/>
<organism evidence="3 4">
    <name type="scientific">Thermodesulfobacterium geofontis</name>
    <dbReference type="NCBI Taxonomy" id="1295609"/>
    <lineage>
        <taxon>Bacteria</taxon>
        <taxon>Pseudomonadati</taxon>
        <taxon>Thermodesulfobacteriota</taxon>
        <taxon>Thermodesulfobacteria</taxon>
        <taxon>Thermodesulfobacteriales</taxon>
        <taxon>Thermodesulfobacteriaceae</taxon>
        <taxon>Thermodesulfobacterium</taxon>
    </lineage>
</organism>
<feature type="domain" description="Cupin type-2" evidence="2">
    <location>
        <begin position="40"/>
        <end position="107"/>
    </location>
</feature>